<accession>A0ACC2B946</accession>
<name>A0ACC2B946_DIPCM</name>
<sequence>MSSSYFVKMVSRSWNGLLLLSIIILVFEKACSTQVQQCVKSFKFKEVDKSFHACVLLPTQRASLAWTYYPTNFTLDLAFSGTALSPSGWVGWGINLGPEPVMIGTNALIAFYSDINGSNVLPYKLTARNIYYEQPTSGPLDFNVTDKAVDITGTSVIIYAKAQLPPNLTHLNHIWNRGPGVSDFKPQPHSIDANDLRGVSILDITTGTANFSSGISHQRLKNLHGILSVIGWSVLLLIGVIVARHLRPFKIADPLWFYIHISCQLLGYVLGVTAWAIGLVLGSYSKGTIYHQHRDIGITIFILATLQVFGLLTKPDKQHKLRLYWNIYHHFIGYSTVILAIINIFKGFDILQPQQKWRKAYIAVIAIIVGVGLALEILTWTIYCRKRVERTLRSNAEYEMSNRSSHVQQWWGKIMIIDRRTMRF</sequence>
<dbReference type="Proteomes" id="UP001162992">
    <property type="component" value="Chromosome 17"/>
</dbReference>
<dbReference type="EMBL" id="CM055108">
    <property type="protein sequence ID" value="KAJ7526275.1"/>
    <property type="molecule type" value="Genomic_DNA"/>
</dbReference>
<evidence type="ECO:0000313" key="1">
    <source>
        <dbReference type="EMBL" id="KAJ7526275.1"/>
    </source>
</evidence>
<comment type="caution">
    <text evidence="1">The sequence shown here is derived from an EMBL/GenBank/DDBJ whole genome shotgun (WGS) entry which is preliminary data.</text>
</comment>
<proteinExistence type="predicted"/>
<reference evidence="2" key="1">
    <citation type="journal article" date="2024" name="Proc. Natl. Acad. Sci. U.S.A.">
        <title>Extraordinary preservation of gene collinearity over three hundred million years revealed in homosporous lycophytes.</title>
        <authorList>
            <person name="Li C."/>
            <person name="Wickell D."/>
            <person name="Kuo L.Y."/>
            <person name="Chen X."/>
            <person name="Nie B."/>
            <person name="Liao X."/>
            <person name="Peng D."/>
            <person name="Ji J."/>
            <person name="Jenkins J."/>
            <person name="Williams M."/>
            <person name="Shu S."/>
            <person name="Plott C."/>
            <person name="Barry K."/>
            <person name="Rajasekar S."/>
            <person name="Grimwood J."/>
            <person name="Han X."/>
            <person name="Sun S."/>
            <person name="Hou Z."/>
            <person name="He W."/>
            <person name="Dai G."/>
            <person name="Sun C."/>
            <person name="Schmutz J."/>
            <person name="Leebens-Mack J.H."/>
            <person name="Li F.W."/>
            <person name="Wang L."/>
        </authorList>
    </citation>
    <scope>NUCLEOTIDE SEQUENCE [LARGE SCALE GENOMIC DNA]</scope>
    <source>
        <strain evidence="2">cv. PW_Plant_1</strain>
    </source>
</reference>
<keyword evidence="2" id="KW-1185">Reference proteome</keyword>
<gene>
    <name evidence="1" type="ORF">O6H91_17G090800</name>
</gene>
<protein>
    <submittedName>
        <fullName evidence="1">Uncharacterized protein</fullName>
    </submittedName>
</protein>
<evidence type="ECO:0000313" key="2">
    <source>
        <dbReference type="Proteomes" id="UP001162992"/>
    </source>
</evidence>
<organism evidence="1 2">
    <name type="scientific">Diphasiastrum complanatum</name>
    <name type="common">Issler's clubmoss</name>
    <name type="synonym">Lycopodium complanatum</name>
    <dbReference type="NCBI Taxonomy" id="34168"/>
    <lineage>
        <taxon>Eukaryota</taxon>
        <taxon>Viridiplantae</taxon>
        <taxon>Streptophyta</taxon>
        <taxon>Embryophyta</taxon>
        <taxon>Tracheophyta</taxon>
        <taxon>Lycopodiopsida</taxon>
        <taxon>Lycopodiales</taxon>
        <taxon>Lycopodiaceae</taxon>
        <taxon>Lycopodioideae</taxon>
        <taxon>Diphasiastrum</taxon>
    </lineage>
</organism>